<dbReference type="EMBL" id="LXQA010814951">
    <property type="protein sequence ID" value="MCI72298.1"/>
    <property type="molecule type" value="Genomic_DNA"/>
</dbReference>
<reference evidence="1 2" key="1">
    <citation type="journal article" date="2018" name="Front. Plant Sci.">
        <title>Red Clover (Trifolium pratense) and Zigzag Clover (T. medium) - A Picture of Genomic Similarities and Differences.</title>
        <authorList>
            <person name="Dluhosova J."/>
            <person name="Istvanek J."/>
            <person name="Nedelnik J."/>
            <person name="Repkova J."/>
        </authorList>
    </citation>
    <scope>NUCLEOTIDE SEQUENCE [LARGE SCALE GENOMIC DNA]</scope>
    <source>
        <strain evidence="2">cv. 10/8</strain>
        <tissue evidence="1">Leaf</tissue>
    </source>
</reference>
<evidence type="ECO:0000313" key="2">
    <source>
        <dbReference type="Proteomes" id="UP000265520"/>
    </source>
</evidence>
<accession>A0A392UH79</accession>
<proteinExistence type="predicted"/>
<organism evidence="1 2">
    <name type="scientific">Trifolium medium</name>
    <dbReference type="NCBI Taxonomy" id="97028"/>
    <lineage>
        <taxon>Eukaryota</taxon>
        <taxon>Viridiplantae</taxon>
        <taxon>Streptophyta</taxon>
        <taxon>Embryophyta</taxon>
        <taxon>Tracheophyta</taxon>
        <taxon>Spermatophyta</taxon>
        <taxon>Magnoliopsida</taxon>
        <taxon>eudicotyledons</taxon>
        <taxon>Gunneridae</taxon>
        <taxon>Pentapetalae</taxon>
        <taxon>rosids</taxon>
        <taxon>fabids</taxon>
        <taxon>Fabales</taxon>
        <taxon>Fabaceae</taxon>
        <taxon>Papilionoideae</taxon>
        <taxon>50 kb inversion clade</taxon>
        <taxon>NPAAA clade</taxon>
        <taxon>Hologalegina</taxon>
        <taxon>IRL clade</taxon>
        <taxon>Trifolieae</taxon>
        <taxon>Trifolium</taxon>
    </lineage>
</organism>
<comment type="caution">
    <text evidence="1">The sequence shown here is derived from an EMBL/GenBank/DDBJ whole genome shotgun (WGS) entry which is preliminary data.</text>
</comment>
<name>A0A392UH79_9FABA</name>
<protein>
    <submittedName>
        <fullName evidence="1">Gag-pol polyprotein</fullName>
    </submittedName>
</protein>
<evidence type="ECO:0000313" key="1">
    <source>
        <dbReference type="EMBL" id="MCI72298.1"/>
    </source>
</evidence>
<dbReference type="AlphaFoldDB" id="A0A392UH79"/>
<keyword evidence="2" id="KW-1185">Reference proteome</keyword>
<sequence length="69" mass="7490">MMESINVVIDDVGEGKLTDVEEDDVASDNSINVPVIAKEPEVNSETSNYEILTAPPKKGPSVRVQKNHP</sequence>
<dbReference type="Proteomes" id="UP000265520">
    <property type="component" value="Unassembled WGS sequence"/>
</dbReference>
<feature type="non-terminal residue" evidence="1">
    <location>
        <position position="69"/>
    </location>
</feature>